<dbReference type="EMBL" id="CP014782">
    <property type="protein sequence ID" value="AQS36220.1"/>
    <property type="molecule type" value="Genomic_DNA"/>
</dbReference>
<protein>
    <submittedName>
        <fullName evidence="1">Uncharacterized protein</fullName>
    </submittedName>
</protein>
<organism evidence="1 2">
    <name type="scientific">Shewanella psychrophila</name>
    <dbReference type="NCBI Taxonomy" id="225848"/>
    <lineage>
        <taxon>Bacteria</taxon>
        <taxon>Pseudomonadati</taxon>
        <taxon>Pseudomonadota</taxon>
        <taxon>Gammaproteobacteria</taxon>
        <taxon>Alteromonadales</taxon>
        <taxon>Shewanellaceae</taxon>
        <taxon>Shewanella</taxon>
    </lineage>
</organism>
<accession>A0A1S6HL25</accession>
<evidence type="ECO:0000313" key="2">
    <source>
        <dbReference type="Proteomes" id="UP000189545"/>
    </source>
</evidence>
<dbReference type="AlphaFoldDB" id="A0A1S6HL25"/>
<sequence>MDLSNSPPTAGEQRDIPLGQALFFSPLALPTAQGDGLDINGSFSEVNNN</sequence>
<gene>
    <name evidence="1" type="ORF">Sps_01031</name>
</gene>
<dbReference type="Proteomes" id="UP000189545">
    <property type="component" value="Chromosome"/>
</dbReference>
<dbReference type="KEGG" id="spsw:Sps_01031"/>
<name>A0A1S6HL25_9GAMM</name>
<reference evidence="1 2" key="1">
    <citation type="submission" date="2016-03" db="EMBL/GenBank/DDBJ databases">
        <title>Complete genome sequence of Shewanella psychrophila WP2, a deep sea bacterium isolated from west Pacific sediment.</title>
        <authorList>
            <person name="Xu G."/>
            <person name="Jian H."/>
        </authorList>
    </citation>
    <scope>NUCLEOTIDE SEQUENCE [LARGE SCALE GENOMIC DNA]</scope>
    <source>
        <strain evidence="1 2">WP2</strain>
    </source>
</reference>
<dbReference type="RefSeq" id="WP_169915684.1">
    <property type="nucleotide sequence ID" value="NZ_CP014782.1"/>
</dbReference>
<dbReference type="STRING" id="225848.Sps_01031"/>
<proteinExistence type="predicted"/>
<evidence type="ECO:0000313" key="1">
    <source>
        <dbReference type="EMBL" id="AQS36220.1"/>
    </source>
</evidence>
<keyword evidence="2" id="KW-1185">Reference proteome</keyword>